<keyword evidence="1" id="KW-0472">Membrane</keyword>
<evidence type="ECO:0000313" key="3">
    <source>
        <dbReference type="Proteomes" id="UP001530400"/>
    </source>
</evidence>
<keyword evidence="3" id="KW-1185">Reference proteome</keyword>
<evidence type="ECO:0000313" key="2">
    <source>
        <dbReference type="EMBL" id="KAL3802708.1"/>
    </source>
</evidence>
<evidence type="ECO:0000256" key="1">
    <source>
        <dbReference type="SAM" id="Phobius"/>
    </source>
</evidence>
<feature type="transmembrane region" description="Helical" evidence="1">
    <location>
        <begin position="160"/>
        <end position="178"/>
    </location>
</feature>
<keyword evidence="1" id="KW-0812">Transmembrane</keyword>
<protein>
    <submittedName>
        <fullName evidence="2">Uncharacterized protein</fullName>
    </submittedName>
</protein>
<gene>
    <name evidence="2" type="ORF">ACHAWO_007322</name>
</gene>
<dbReference type="Proteomes" id="UP001530400">
    <property type="component" value="Unassembled WGS sequence"/>
</dbReference>
<sequence length="199" mass="21470">MTNTKIQLPTEQDRCVRSSAQHFLVSFRSSRQWRSLTPNIGSMEDPSTEHASMMDDALALLDHLSARMTASALTGLGCGAIYSTHKGFPIAKTSLSAAASCALISTACFAAERLAYGLLHQTLGKDLTTSPNLLYGSHAIGGIWGGGVVGFLYQGNPFRGMLLLTPIMLGVGMLEISLNDYRASRMQQLKLSEIEDSNR</sequence>
<accession>A0ABD3QRE3</accession>
<reference evidence="2 3" key="1">
    <citation type="submission" date="2024-10" db="EMBL/GenBank/DDBJ databases">
        <title>Updated reference genomes for cyclostephanoid diatoms.</title>
        <authorList>
            <person name="Roberts W.R."/>
            <person name="Alverson A.J."/>
        </authorList>
    </citation>
    <scope>NUCLEOTIDE SEQUENCE [LARGE SCALE GENOMIC DNA]</scope>
    <source>
        <strain evidence="2 3">AJA010-31</strain>
    </source>
</reference>
<name>A0ABD3QRE3_9STRA</name>
<dbReference type="EMBL" id="JALLPJ020000088">
    <property type="protein sequence ID" value="KAL3802708.1"/>
    <property type="molecule type" value="Genomic_DNA"/>
</dbReference>
<organism evidence="2 3">
    <name type="scientific">Cyclotella atomus</name>
    <dbReference type="NCBI Taxonomy" id="382360"/>
    <lineage>
        <taxon>Eukaryota</taxon>
        <taxon>Sar</taxon>
        <taxon>Stramenopiles</taxon>
        <taxon>Ochrophyta</taxon>
        <taxon>Bacillariophyta</taxon>
        <taxon>Coscinodiscophyceae</taxon>
        <taxon>Thalassiosirophycidae</taxon>
        <taxon>Stephanodiscales</taxon>
        <taxon>Stephanodiscaceae</taxon>
        <taxon>Cyclotella</taxon>
    </lineage>
</organism>
<proteinExistence type="predicted"/>
<comment type="caution">
    <text evidence="2">The sequence shown here is derived from an EMBL/GenBank/DDBJ whole genome shotgun (WGS) entry which is preliminary data.</text>
</comment>
<dbReference type="AlphaFoldDB" id="A0ABD3QRE3"/>
<feature type="transmembrane region" description="Helical" evidence="1">
    <location>
        <begin position="133"/>
        <end position="154"/>
    </location>
</feature>
<keyword evidence="1" id="KW-1133">Transmembrane helix</keyword>